<dbReference type="Proteomes" id="UP001159428">
    <property type="component" value="Unassembled WGS sequence"/>
</dbReference>
<dbReference type="PANTHER" id="PTHR37018">
    <property type="entry name" value="CULTURE SPECIFIC PROTEIN, PUTATIVE (AFU_ORTHOLOGUE AFUA_2G00130)-RELATED"/>
    <property type="match status" value="1"/>
</dbReference>
<sequence length="330" mass="37247">LNVITIGDLIQKDLEKAYFLPQQPSSYSKGYRFQNSTKYQVFDSPPPPLSFNQTLFPLRNLATTGDKIQLVMESEPPSYLQEHWNNTMPDFPLASVKSVDEALLDDIPIADMGWCGRGSQIVRGEGELTSTTTHFRDLCGWDGRIVFQEFIPGVKEVPSFQFHLSKSGEMFWVGTTHGKFDGLKWIAATVDWRKQEEYRDLVHEEFTIPIKNYPLKNGYFGLVTFEVLFTDHGKFMVDLNPRVGGETSHLLLARHMASMFGLKHSAMFSENTHNFSGKWLVQKANGLNEKIEGRLVILAVADEPHGCNSDVSVFAQSAEEVQDIFGTLTS</sequence>
<protein>
    <recommendedName>
        <fullName evidence="3">ATP-grasp domain-containing protein</fullName>
    </recommendedName>
</protein>
<evidence type="ECO:0000313" key="2">
    <source>
        <dbReference type="Proteomes" id="UP001159428"/>
    </source>
</evidence>
<keyword evidence="2" id="KW-1185">Reference proteome</keyword>
<organism evidence="1 2">
    <name type="scientific">Pocillopora meandrina</name>
    <dbReference type="NCBI Taxonomy" id="46732"/>
    <lineage>
        <taxon>Eukaryota</taxon>
        <taxon>Metazoa</taxon>
        <taxon>Cnidaria</taxon>
        <taxon>Anthozoa</taxon>
        <taxon>Hexacorallia</taxon>
        <taxon>Scleractinia</taxon>
        <taxon>Astrocoeniina</taxon>
        <taxon>Pocilloporidae</taxon>
        <taxon>Pocillopora</taxon>
    </lineage>
</organism>
<reference evidence="1 2" key="1">
    <citation type="submission" date="2022-05" db="EMBL/GenBank/DDBJ databases">
        <authorList>
            <consortium name="Genoscope - CEA"/>
            <person name="William W."/>
        </authorList>
    </citation>
    <scope>NUCLEOTIDE SEQUENCE [LARGE SCALE GENOMIC DNA]</scope>
</reference>
<evidence type="ECO:0008006" key="3">
    <source>
        <dbReference type="Google" id="ProtNLM"/>
    </source>
</evidence>
<comment type="caution">
    <text evidence="1">The sequence shown here is derived from an EMBL/GenBank/DDBJ whole genome shotgun (WGS) entry which is preliminary data.</text>
</comment>
<evidence type="ECO:0000313" key="1">
    <source>
        <dbReference type="EMBL" id="CAH3127522.1"/>
    </source>
</evidence>
<dbReference type="InterPro" id="IPR053269">
    <property type="entry name" value="Asp-Met_ligase"/>
</dbReference>
<dbReference type="PANTHER" id="PTHR37018:SF1">
    <property type="entry name" value="CULTURE SPECIFIC PROTEIN, PUTATIVE (AFU_ORTHOLOGUE AFUA_2G00130)-RELATED"/>
    <property type="match status" value="1"/>
</dbReference>
<dbReference type="SUPFAM" id="SSF56059">
    <property type="entry name" value="Glutathione synthetase ATP-binding domain-like"/>
    <property type="match status" value="1"/>
</dbReference>
<dbReference type="EMBL" id="CALNXJ010000022">
    <property type="protein sequence ID" value="CAH3127522.1"/>
    <property type="molecule type" value="Genomic_DNA"/>
</dbReference>
<gene>
    <name evidence="1" type="ORF">PMEA_00012608</name>
</gene>
<accession>A0AAU9WWC3</accession>
<feature type="non-terminal residue" evidence="1">
    <location>
        <position position="1"/>
    </location>
</feature>
<dbReference type="AlphaFoldDB" id="A0AAU9WWC3"/>
<name>A0AAU9WWC3_9CNID</name>
<proteinExistence type="predicted"/>